<protein>
    <recommendedName>
        <fullName evidence="2">Peptidase S9 prolyl oligopeptidase catalytic domain-containing protein</fullName>
    </recommendedName>
</protein>
<evidence type="ECO:0000259" key="2">
    <source>
        <dbReference type="Pfam" id="PF00326"/>
    </source>
</evidence>
<evidence type="ECO:0000313" key="4">
    <source>
        <dbReference type="Proteomes" id="UP000295075"/>
    </source>
</evidence>
<evidence type="ECO:0000256" key="1">
    <source>
        <dbReference type="ARBA" id="ARBA00022801"/>
    </source>
</evidence>
<dbReference type="EMBL" id="SMKA01000049">
    <property type="protein sequence ID" value="TDC30194.1"/>
    <property type="molecule type" value="Genomic_DNA"/>
</dbReference>
<dbReference type="GO" id="GO:0004252">
    <property type="term" value="F:serine-type endopeptidase activity"/>
    <property type="evidence" value="ECO:0007669"/>
    <property type="project" value="TreeGrafter"/>
</dbReference>
<dbReference type="Pfam" id="PF00326">
    <property type="entry name" value="Peptidase_S9"/>
    <property type="match status" value="1"/>
</dbReference>
<dbReference type="SUPFAM" id="SSF53474">
    <property type="entry name" value="alpha/beta-Hydrolases"/>
    <property type="match status" value="1"/>
</dbReference>
<dbReference type="PANTHER" id="PTHR42776:SF28">
    <property type="entry name" value="GLUTAMYL ENDOPEPTIDASE, CHLOROPLASTIC-RELATED"/>
    <property type="match status" value="1"/>
</dbReference>
<dbReference type="Proteomes" id="UP000295075">
    <property type="component" value="Unassembled WGS sequence"/>
</dbReference>
<sequence length="499" mass="54157">MLVSADVLTIEQPGPDGQTRAALDFPVQPSIAEFNPAGVRWRDLRIDPALRGAVPRRARPARISVAGWVIPIEAPYGGLLAWHPARPLVAGLAFAGRRAYPWIADYHDRTLTRLTDWSAVTSLTELAAGAGGPLLWCADDRLAFLAPAEELAMDSGLQPLVYDASGPATVVLQEDTSRLEGLTAAVVSVLQLDGRTATPVTSPLVVRRLSPVPGSSILEVEHLDGESASGLSWATIRVPLGGEPFAVPAPSATVDRPRQPPPEAERFRTEVVSGARLALPVSSRSDEPVLLWLRPTADDQPPDRPPFVPATLAALRDDLAILDLPLDWHGEPTLAEVTQRIVQPVQQALERIGAPVVVGGHSFGASLALFALVHVPQVVGAIAHSGCYNRMLTPYGFQYEQRSYWQVPELYRAFSALDFADRIDRPVLLVHGAEDANPATPPEQAVELYRAIVANGGTARLALFPGEDHNFRFRESLQQLSELQRTWLHKANRRELACQ</sequence>
<name>A0A4R4Q530_9ACTN</name>
<dbReference type="InterPro" id="IPR001375">
    <property type="entry name" value="Peptidase_S9_cat"/>
</dbReference>
<feature type="domain" description="Peptidase S9 prolyl oligopeptidase catalytic" evidence="2">
    <location>
        <begin position="356"/>
        <end position="489"/>
    </location>
</feature>
<gene>
    <name evidence="3" type="ORF">E1261_13970</name>
</gene>
<organism evidence="3 4">
    <name type="scientific">Kribbella albertanoniae</name>
    <dbReference type="NCBI Taxonomy" id="1266829"/>
    <lineage>
        <taxon>Bacteria</taxon>
        <taxon>Bacillati</taxon>
        <taxon>Actinomycetota</taxon>
        <taxon>Actinomycetes</taxon>
        <taxon>Propionibacteriales</taxon>
        <taxon>Kribbellaceae</taxon>
        <taxon>Kribbella</taxon>
    </lineage>
</organism>
<dbReference type="InterPro" id="IPR029058">
    <property type="entry name" value="AB_hydrolase_fold"/>
</dbReference>
<reference evidence="3 4" key="1">
    <citation type="submission" date="2019-03" db="EMBL/GenBank/DDBJ databases">
        <title>Draft genome sequences of novel Actinobacteria.</title>
        <authorList>
            <person name="Sahin N."/>
            <person name="Ay H."/>
            <person name="Saygin H."/>
        </authorList>
    </citation>
    <scope>NUCLEOTIDE SEQUENCE [LARGE SCALE GENOMIC DNA]</scope>
    <source>
        <strain evidence="3 4">JCM 30547</strain>
    </source>
</reference>
<keyword evidence="4" id="KW-1185">Reference proteome</keyword>
<evidence type="ECO:0000313" key="3">
    <source>
        <dbReference type="EMBL" id="TDC30194.1"/>
    </source>
</evidence>
<proteinExistence type="predicted"/>
<comment type="caution">
    <text evidence="3">The sequence shown here is derived from an EMBL/GenBank/DDBJ whole genome shotgun (WGS) entry which is preliminary data.</text>
</comment>
<keyword evidence="1" id="KW-0378">Hydrolase</keyword>
<dbReference type="GO" id="GO:0006508">
    <property type="term" value="P:proteolysis"/>
    <property type="evidence" value="ECO:0007669"/>
    <property type="project" value="InterPro"/>
</dbReference>
<dbReference type="AlphaFoldDB" id="A0A4R4Q530"/>
<dbReference type="OrthoDB" id="262125at2"/>
<dbReference type="RefSeq" id="WP_132406609.1">
    <property type="nucleotide sequence ID" value="NZ_SMKA01000049.1"/>
</dbReference>
<dbReference type="Gene3D" id="3.40.50.1820">
    <property type="entry name" value="alpha/beta hydrolase"/>
    <property type="match status" value="1"/>
</dbReference>
<dbReference type="PANTHER" id="PTHR42776">
    <property type="entry name" value="SERINE PEPTIDASE S9 FAMILY MEMBER"/>
    <property type="match status" value="1"/>
</dbReference>
<accession>A0A4R4Q530</accession>